<evidence type="ECO:0000313" key="1">
    <source>
        <dbReference type="EMBL" id="RQN02789.1"/>
    </source>
</evidence>
<proteinExistence type="predicted"/>
<gene>
    <name evidence="1" type="ORF">EHW97_12185</name>
</gene>
<comment type="caution">
    <text evidence="1">The sequence shown here is derived from an EMBL/GenBank/DDBJ whole genome shotgun (WGS) entry which is preliminary data.</text>
</comment>
<organism evidence="1 2">
    <name type="scientific">Aeromicrobium camelliae</name>
    <dbReference type="NCBI Taxonomy" id="1538144"/>
    <lineage>
        <taxon>Bacteria</taxon>
        <taxon>Bacillati</taxon>
        <taxon>Actinomycetota</taxon>
        <taxon>Actinomycetes</taxon>
        <taxon>Propionibacteriales</taxon>
        <taxon>Nocardioidaceae</taxon>
        <taxon>Aeromicrobium</taxon>
    </lineage>
</organism>
<dbReference type="OrthoDB" id="3368165at2"/>
<evidence type="ECO:0000313" key="2">
    <source>
        <dbReference type="Proteomes" id="UP000275225"/>
    </source>
</evidence>
<reference evidence="1 2" key="1">
    <citation type="submission" date="2018-11" db="EMBL/GenBank/DDBJ databases">
        <authorList>
            <person name="Li F."/>
        </authorList>
    </citation>
    <scope>NUCLEOTIDE SEQUENCE [LARGE SCALE GENOMIC DNA]</scope>
    <source>
        <strain evidence="1 2">YS17T</strain>
    </source>
</reference>
<accession>A0A3N6W5H1</accession>
<dbReference type="RefSeq" id="WP_124237449.1">
    <property type="nucleotide sequence ID" value="NZ_JBHUFI010000014.1"/>
</dbReference>
<protein>
    <recommendedName>
        <fullName evidence="3">Phosphodiesterase</fullName>
    </recommendedName>
</protein>
<dbReference type="EMBL" id="RQJX01000017">
    <property type="protein sequence ID" value="RQN02789.1"/>
    <property type="molecule type" value="Genomic_DNA"/>
</dbReference>
<evidence type="ECO:0008006" key="3">
    <source>
        <dbReference type="Google" id="ProtNLM"/>
    </source>
</evidence>
<dbReference type="Proteomes" id="UP000275225">
    <property type="component" value="Unassembled WGS sequence"/>
</dbReference>
<name>A0A3N6W5H1_9ACTN</name>
<keyword evidence="2" id="KW-1185">Reference proteome</keyword>
<sequence>MSRAMDAVESAFELLARARSARGFHPSGDIFEASARWDDPASPTVRALGGPGSADAVVRVSKGIGTPGGLPDLLGIAIRIRPDHDSIDLLLTTVGRSGWRRNVLSPTTRWNRTAYSTLLPYRASGERVVLALRPDVGAATPASVAALDAALASGPLGFALEERREGAWNVIGRVEIFGRRRTGDISFDPYLVNLPDLAPVGFLAELRERAYIGSRRGRHAEPVGPPAR</sequence>
<dbReference type="AlphaFoldDB" id="A0A3N6W5H1"/>